<organism evidence="9 10">
    <name type="scientific">Actinobacillus porcitonsillarum</name>
    <dbReference type="NCBI Taxonomy" id="189834"/>
    <lineage>
        <taxon>Bacteria</taxon>
        <taxon>Pseudomonadati</taxon>
        <taxon>Pseudomonadota</taxon>
        <taxon>Gammaproteobacteria</taxon>
        <taxon>Pasteurellales</taxon>
        <taxon>Pasteurellaceae</taxon>
        <taxon>Actinobacillus</taxon>
    </lineage>
</organism>
<dbReference type="RefSeq" id="WP_108922348.1">
    <property type="nucleotide sequence ID" value="NZ_CP029206.1"/>
</dbReference>
<dbReference type="EMBL" id="CP029206">
    <property type="protein sequence ID" value="AWI50006.1"/>
    <property type="molecule type" value="Genomic_DNA"/>
</dbReference>
<dbReference type="PANTHER" id="PTHR33602:SF1">
    <property type="entry name" value="REGULATORY PROTEIN RECX FAMILY PROTEIN"/>
    <property type="match status" value="1"/>
</dbReference>
<dbReference type="GO" id="GO:0006282">
    <property type="term" value="P:regulation of DNA repair"/>
    <property type="evidence" value="ECO:0007669"/>
    <property type="project" value="UniProtKB-UniRule"/>
</dbReference>
<dbReference type="HAMAP" id="MF_01114">
    <property type="entry name" value="RecX"/>
    <property type="match status" value="1"/>
</dbReference>
<evidence type="ECO:0000256" key="3">
    <source>
        <dbReference type="ARBA" id="ARBA00018111"/>
    </source>
</evidence>
<dbReference type="InterPro" id="IPR053924">
    <property type="entry name" value="RecX_HTH_2nd"/>
</dbReference>
<evidence type="ECO:0000259" key="6">
    <source>
        <dbReference type="Pfam" id="PF02631"/>
    </source>
</evidence>
<reference evidence="10" key="1">
    <citation type="submission" date="2018-05" db="EMBL/GenBank/DDBJ databases">
        <title>Complete genome sequence of Actinobacillus porcitonsillarum reference strain 9953L55 (CCUG 46996).</title>
        <authorList>
            <person name="Dona V."/>
            <person name="Perreten V."/>
        </authorList>
    </citation>
    <scope>NUCLEOTIDE SEQUENCE [LARGE SCALE GENOMIC DNA]</scope>
    <source>
        <strain evidence="10">9953L55</strain>
    </source>
</reference>
<dbReference type="InterPro" id="IPR036388">
    <property type="entry name" value="WH-like_DNA-bd_sf"/>
</dbReference>
<dbReference type="AlphaFoldDB" id="A0A2U8FHE8"/>
<evidence type="ECO:0000256" key="2">
    <source>
        <dbReference type="ARBA" id="ARBA00009695"/>
    </source>
</evidence>
<evidence type="ECO:0000259" key="8">
    <source>
        <dbReference type="Pfam" id="PF21982"/>
    </source>
</evidence>
<dbReference type="Gene3D" id="1.10.10.10">
    <property type="entry name" value="Winged helix-like DNA-binding domain superfamily/Winged helix DNA-binding domain"/>
    <property type="match status" value="3"/>
</dbReference>
<gene>
    <name evidence="5" type="primary">recX</name>
    <name evidence="9" type="ORF">DDU33_00160</name>
</gene>
<evidence type="ECO:0000256" key="5">
    <source>
        <dbReference type="HAMAP-Rule" id="MF_01114"/>
    </source>
</evidence>
<dbReference type="GO" id="GO:0005737">
    <property type="term" value="C:cytoplasm"/>
    <property type="evidence" value="ECO:0007669"/>
    <property type="project" value="UniProtKB-SubCell"/>
</dbReference>
<evidence type="ECO:0000259" key="7">
    <source>
        <dbReference type="Pfam" id="PF21981"/>
    </source>
</evidence>
<dbReference type="Proteomes" id="UP000244920">
    <property type="component" value="Chromosome"/>
</dbReference>
<evidence type="ECO:0000256" key="1">
    <source>
        <dbReference type="ARBA" id="ARBA00004496"/>
    </source>
</evidence>
<dbReference type="InterPro" id="IPR053925">
    <property type="entry name" value="RecX_HTH_3rd"/>
</dbReference>
<dbReference type="Pfam" id="PF21982">
    <property type="entry name" value="RecX_HTH1"/>
    <property type="match status" value="1"/>
</dbReference>
<evidence type="ECO:0000313" key="10">
    <source>
        <dbReference type="Proteomes" id="UP000244920"/>
    </source>
</evidence>
<dbReference type="NCBIfam" id="NF001057">
    <property type="entry name" value="PRK00117.3-3"/>
    <property type="match status" value="1"/>
</dbReference>
<feature type="domain" description="RecX third three-helical" evidence="7">
    <location>
        <begin position="114"/>
        <end position="149"/>
    </location>
</feature>
<protein>
    <recommendedName>
        <fullName evidence="3 5">Regulatory protein RecX</fullName>
    </recommendedName>
</protein>
<feature type="domain" description="RecX second three-helical" evidence="6">
    <location>
        <begin position="61"/>
        <end position="101"/>
    </location>
</feature>
<evidence type="ECO:0000313" key="9">
    <source>
        <dbReference type="EMBL" id="AWI50006.1"/>
    </source>
</evidence>
<comment type="subcellular location">
    <subcellularLocation>
        <location evidence="1 5">Cytoplasm</location>
    </subcellularLocation>
</comment>
<keyword evidence="10" id="KW-1185">Reference proteome</keyword>
<comment type="similarity">
    <text evidence="2 5">Belongs to the RecX family.</text>
</comment>
<keyword evidence="4 5" id="KW-0963">Cytoplasm</keyword>
<dbReference type="PANTHER" id="PTHR33602">
    <property type="entry name" value="REGULATORY PROTEIN RECX FAMILY PROTEIN"/>
    <property type="match status" value="1"/>
</dbReference>
<comment type="function">
    <text evidence="5">Modulates RecA activity.</text>
</comment>
<dbReference type="Pfam" id="PF02631">
    <property type="entry name" value="RecX_HTH2"/>
    <property type="match status" value="1"/>
</dbReference>
<evidence type="ECO:0000256" key="4">
    <source>
        <dbReference type="ARBA" id="ARBA00022490"/>
    </source>
</evidence>
<dbReference type="InterPro" id="IPR003783">
    <property type="entry name" value="Regulatory_RecX"/>
</dbReference>
<dbReference type="InterPro" id="IPR053926">
    <property type="entry name" value="RecX_HTH_1st"/>
</dbReference>
<dbReference type="Pfam" id="PF21981">
    <property type="entry name" value="RecX_HTH3"/>
    <property type="match status" value="1"/>
</dbReference>
<name>A0A2U8FHE8_9PAST</name>
<proteinExistence type="inferred from homology"/>
<feature type="domain" description="RecX first three-helical" evidence="8">
    <location>
        <begin position="17"/>
        <end position="53"/>
    </location>
</feature>
<sequence>MIEKIIEKNAHKYSAANYLLYLLSKRDYSEKEVRTKLKSKEYDSEEIELAIEKAKEHKWLSDERFCSAFLRYRAQQGIGPRRLKQELKMKGIADYLITQTLEEAEYEEIIDFFALAERVFEKKRPKVWDIKAKQKMYRFMISRGFYQDHFSHLMEMDYNDEEDFYE</sequence>
<accession>A0A2U8FHE8</accession>
<dbReference type="KEGG" id="apor:DDU33_00160"/>